<name>F2DJE4_HORVV</name>
<feature type="compositionally biased region" description="Low complexity" evidence="1">
    <location>
        <begin position="66"/>
        <end position="95"/>
    </location>
</feature>
<dbReference type="EMBL" id="AK364012">
    <property type="protein sequence ID" value="BAJ95215.1"/>
    <property type="molecule type" value="mRNA"/>
</dbReference>
<protein>
    <submittedName>
        <fullName evidence="2">Predicted protein</fullName>
    </submittedName>
</protein>
<organism evidence="2">
    <name type="scientific">Hordeum vulgare subsp. vulgare</name>
    <name type="common">Domesticated barley</name>
    <dbReference type="NCBI Taxonomy" id="112509"/>
    <lineage>
        <taxon>Eukaryota</taxon>
        <taxon>Viridiplantae</taxon>
        <taxon>Streptophyta</taxon>
        <taxon>Embryophyta</taxon>
        <taxon>Tracheophyta</taxon>
        <taxon>Spermatophyta</taxon>
        <taxon>Magnoliopsida</taxon>
        <taxon>Liliopsida</taxon>
        <taxon>Poales</taxon>
        <taxon>Poaceae</taxon>
        <taxon>BOP clade</taxon>
        <taxon>Pooideae</taxon>
        <taxon>Triticodae</taxon>
        <taxon>Triticeae</taxon>
        <taxon>Hordeinae</taxon>
        <taxon>Hordeum</taxon>
    </lineage>
</organism>
<feature type="compositionally biased region" description="Low complexity" evidence="1">
    <location>
        <begin position="161"/>
        <end position="174"/>
    </location>
</feature>
<evidence type="ECO:0000256" key="1">
    <source>
        <dbReference type="SAM" id="MobiDB-lite"/>
    </source>
</evidence>
<dbReference type="AlphaFoldDB" id="F2DJE4"/>
<feature type="compositionally biased region" description="Polar residues" evidence="1">
    <location>
        <begin position="25"/>
        <end position="42"/>
    </location>
</feature>
<accession>F2DJE4</accession>
<feature type="compositionally biased region" description="Basic residues" evidence="1">
    <location>
        <begin position="1"/>
        <end position="11"/>
    </location>
</feature>
<feature type="region of interest" description="Disordered" evidence="1">
    <location>
        <begin position="59"/>
        <end position="183"/>
    </location>
</feature>
<feature type="non-terminal residue" evidence="2">
    <location>
        <position position="183"/>
    </location>
</feature>
<feature type="non-terminal residue" evidence="2">
    <location>
        <position position="1"/>
    </location>
</feature>
<proteinExistence type="evidence at transcript level"/>
<evidence type="ECO:0000313" key="2">
    <source>
        <dbReference type="EMBL" id="BAJ95215.1"/>
    </source>
</evidence>
<reference evidence="2" key="1">
    <citation type="journal article" date="2011" name="Plant Physiol.">
        <title>Comprehensive sequence analysis of 24,783 barley full-length cDNAs derived from 12 clone libraries.</title>
        <authorList>
            <person name="Matsumoto T."/>
            <person name="Tanaka T."/>
            <person name="Sakai H."/>
            <person name="Amano N."/>
            <person name="Kanamori H."/>
            <person name="Kurita K."/>
            <person name="Kikuta A."/>
            <person name="Kamiya K."/>
            <person name="Yamamoto M."/>
            <person name="Ikawa H."/>
            <person name="Fujii N."/>
            <person name="Hori K."/>
            <person name="Itoh T."/>
            <person name="Sato K."/>
        </authorList>
    </citation>
    <scope>NUCLEOTIDE SEQUENCE</scope>
</reference>
<feature type="compositionally biased region" description="Low complexity" evidence="1">
    <location>
        <begin position="127"/>
        <end position="151"/>
    </location>
</feature>
<feature type="region of interest" description="Disordered" evidence="1">
    <location>
        <begin position="1"/>
        <end position="43"/>
    </location>
</feature>
<sequence>AELLSHSKHPLPKPLPPPAGRTESLLRTTRNSRTPSKCSTKTIVDPLILLKSTRCWRNSASTREAPSFSPLSTPSETSTDPSPSMSSSASSAPELARPRPRTASSVSSHSSTRTKTEWLISTSSRPSQSTFTKTSTTTTSSKCCTALTSTKRPATMRHSPSRSSTASSPSSPTSDHIDCPIRR</sequence>